<sequence length="333" mass="38194">MEYFTPIMQGSLAYCLYAVYTRQQGYLVAHLSKEHLFIAGGQPLNSLDSLASSLLPHSNIDAWTEQDLVAYNNLCDQELTDRFLQGLGLLDRSKIDESMRLFLNQIYQSEMVGREVIADKEAVKRMILVVRQWYEYRITQEEAYEKSMRALRAQIDRYAARRTARLEEDASNEPRTYTESVPSQCKDRSPDQSIQANTMVELIADQDLVVESNQGRSFESQIPPCTSESPVSQNTTSQPWRPLFRRQQQVNGAENSNFCFRSSQISSPARRAYVATEEPRRGVPWRQKKTGENNFGYGSPTWGSATGNAFGTLLKRRERQVFHGWFLVSCIRI</sequence>
<evidence type="ECO:0000313" key="2">
    <source>
        <dbReference type="EMBL" id="KAK5084346.1"/>
    </source>
</evidence>
<comment type="caution">
    <text evidence="2">The sequence shown here is derived from an EMBL/GenBank/DDBJ whole genome shotgun (WGS) entry which is preliminary data.</text>
</comment>
<accession>A0AAN7SYS6</accession>
<gene>
    <name evidence="2" type="ORF">LTR05_005422</name>
</gene>
<feature type="region of interest" description="Disordered" evidence="1">
    <location>
        <begin position="271"/>
        <end position="299"/>
    </location>
</feature>
<organism evidence="2 3">
    <name type="scientific">Lithohypha guttulata</name>
    <dbReference type="NCBI Taxonomy" id="1690604"/>
    <lineage>
        <taxon>Eukaryota</taxon>
        <taxon>Fungi</taxon>
        <taxon>Dikarya</taxon>
        <taxon>Ascomycota</taxon>
        <taxon>Pezizomycotina</taxon>
        <taxon>Eurotiomycetes</taxon>
        <taxon>Chaetothyriomycetidae</taxon>
        <taxon>Chaetothyriales</taxon>
        <taxon>Trichomeriaceae</taxon>
        <taxon>Lithohypha</taxon>
    </lineage>
</organism>
<dbReference type="EMBL" id="JAVRRJ010000005">
    <property type="protein sequence ID" value="KAK5084346.1"/>
    <property type="molecule type" value="Genomic_DNA"/>
</dbReference>
<reference evidence="2 3" key="1">
    <citation type="submission" date="2023-08" db="EMBL/GenBank/DDBJ databases">
        <title>Black Yeasts Isolated from many extreme environments.</title>
        <authorList>
            <person name="Coleine C."/>
            <person name="Stajich J.E."/>
            <person name="Selbmann L."/>
        </authorList>
    </citation>
    <scope>NUCLEOTIDE SEQUENCE [LARGE SCALE GENOMIC DNA]</scope>
    <source>
        <strain evidence="2 3">CCFEE 5910</strain>
    </source>
</reference>
<dbReference type="Proteomes" id="UP001309876">
    <property type="component" value="Unassembled WGS sequence"/>
</dbReference>
<feature type="region of interest" description="Disordered" evidence="1">
    <location>
        <begin position="218"/>
        <end position="238"/>
    </location>
</feature>
<keyword evidence="3" id="KW-1185">Reference proteome</keyword>
<protein>
    <submittedName>
        <fullName evidence="2">Uncharacterized protein</fullName>
    </submittedName>
</protein>
<evidence type="ECO:0000256" key="1">
    <source>
        <dbReference type="SAM" id="MobiDB-lite"/>
    </source>
</evidence>
<feature type="compositionally biased region" description="Polar residues" evidence="1">
    <location>
        <begin position="173"/>
        <end position="183"/>
    </location>
</feature>
<dbReference type="AlphaFoldDB" id="A0AAN7SYS6"/>
<proteinExistence type="predicted"/>
<evidence type="ECO:0000313" key="3">
    <source>
        <dbReference type="Proteomes" id="UP001309876"/>
    </source>
</evidence>
<name>A0AAN7SYS6_9EURO</name>
<feature type="region of interest" description="Disordered" evidence="1">
    <location>
        <begin position="165"/>
        <end position="191"/>
    </location>
</feature>